<feature type="compositionally biased region" description="Low complexity" evidence="1">
    <location>
        <begin position="313"/>
        <end position="335"/>
    </location>
</feature>
<dbReference type="Gene3D" id="3.40.390.10">
    <property type="entry name" value="Collagenase (Catalytic Domain)"/>
    <property type="match status" value="1"/>
</dbReference>
<evidence type="ECO:0008006" key="5">
    <source>
        <dbReference type="Google" id="ProtNLM"/>
    </source>
</evidence>
<reference evidence="4" key="1">
    <citation type="submission" date="2024-06" db="EMBL/GenBank/DDBJ databases">
        <title>Multi-omics analyses provide insights into the biosynthesis of the anticancer antibiotic pleurotin in Hohenbuehelia grisea.</title>
        <authorList>
            <person name="Weaver J.A."/>
            <person name="Alberti F."/>
        </authorList>
    </citation>
    <scope>NUCLEOTIDE SEQUENCE [LARGE SCALE GENOMIC DNA]</scope>
    <source>
        <strain evidence="4">T-177</strain>
    </source>
</reference>
<dbReference type="EMBL" id="JASNQZ010000015">
    <property type="protein sequence ID" value="KAL0946181.1"/>
    <property type="molecule type" value="Genomic_DNA"/>
</dbReference>
<keyword evidence="4" id="KW-1185">Reference proteome</keyword>
<evidence type="ECO:0000256" key="2">
    <source>
        <dbReference type="SAM" id="SignalP"/>
    </source>
</evidence>
<sequence>MTFAVLCVLVTVFGSIANAAPFPLTKRAIGYKVLQAGPGVTDGCSPKQIEQLTDMIADTKKLAQSAQQTLALPNVEKSSGFTALFGPTAKASAISTGHYAPVISSLQVPTPITSLAGVTENDLTFTCPPATDPKAATAYASTRNFSGGGSAKGGKDNLIRFQQLAFKGAESFTVAAGEFKKTGSFKNVPLAFTMIHEAQHAIPIVGAANRCIDVKVGGKPMYGLQQIQHKITDAEKLQNAQNYAWFALLTVSNPEYFTDDCGGKASSIPPPQDQPSEGESSKTPAKPPSRPSSPKKEAGKRREITGKKPKNGPSKAPAAKPPVVAKPRTPVVTKPKPQPQSPQPAKPPTAPTRGTSKKVCQVIKGDFTGFSDVDEGR</sequence>
<feature type="compositionally biased region" description="Basic and acidic residues" evidence="1">
    <location>
        <begin position="294"/>
        <end position="306"/>
    </location>
</feature>
<accession>A0ABR3ISG5</accession>
<comment type="caution">
    <text evidence="3">The sequence shown here is derived from an EMBL/GenBank/DDBJ whole genome shotgun (WGS) entry which is preliminary data.</text>
</comment>
<feature type="chain" id="PRO_5046420961" description="Lysine-specific metallo-endopeptidase domain-containing protein" evidence="2">
    <location>
        <begin position="20"/>
        <end position="377"/>
    </location>
</feature>
<proteinExistence type="predicted"/>
<evidence type="ECO:0000313" key="4">
    <source>
        <dbReference type="Proteomes" id="UP001556367"/>
    </source>
</evidence>
<evidence type="ECO:0000313" key="3">
    <source>
        <dbReference type="EMBL" id="KAL0946181.1"/>
    </source>
</evidence>
<feature type="region of interest" description="Disordered" evidence="1">
    <location>
        <begin position="260"/>
        <end position="359"/>
    </location>
</feature>
<gene>
    <name evidence="3" type="ORF">HGRIS_012443</name>
</gene>
<feature type="signal peptide" evidence="2">
    <location>
        <begin position="1"/>
        <end position="19"/>
    </location>
</feature>
<dbReference type="InterPro" id="IPR024079">
    <property type="entry name" value="MetalloPept_cat_dom_sf"/>
</dbReference>
<organism evidence="3 4">
    <name type="scientific">Hohenbuehelia grisea</name>
    <dbReference type="NCBI Taxonomy" id="104357"/>
    <lineage>
        <taxon>Eukaryota</taxon>
        <taxon>Fungi</taxon>
        <taxon>Dikarya</taxon>
        <taxon>Basidiomycota</taxon>
        <taxon>Agaricomycotina</taxon>
        <taxon>Agaricomycetes</taxon>
        <taxon>Agaricomycetidae</taxon>
        <taxon>Agaricales</taxon>
        <taxon>Pleurotineae</taxon>
        <taxon>Pleurotaceae</taxon>
        <taxon>Hohenbuehelia</taxon>
    </lineage>
</organism>
<name>A0ABR3ISG5_9AGAR</name>
<dbReference type="Proteomes" id="UP001556367">
    <property type="component" value="Unassembled WGS sequence"/>
</dbReference>
<protein>
    <recommendedName>
        <fullName evidence="5">Lysine-specific metallo-endopeptidase domain-containing protein</fullName>
    </recommendedName>
</protein>
<evidence type="ECO:0000256" key="1">
    <source>
        <dbReference type="SAM" id="MobiDB-lite"/>
    </source>
</evidence>
<keyword evidence="2" id="KW-0732">Signal</keyword>
<feature type="compositionally biased region" description="Pro residues" evidence="1">
    <location>
        <begin position="336"/>
        <end position="350"/>
    </location>
</feature>